<accession>A0A7W7WNG9</accession>
<name>A0A7W7WNG9_9ACTN</name>
<feature type="signal peptide" evidence="2">
    <location>
        <begin position="1"/>
        <end position="30"/>
    </location>
</feature>
<dbReference type="AlphaFoldDB" id="A0A7W7WNG9"/>
<comment type="caution">
    <text evidence="3">The sequence shown here is derived from an EMBL/GenBank/DDBJ whole genome shotgun (WGS) entry which is preliminary data.</text>
</comment>
<keyword evidence="4" id="KW-1185">Reference proteome</keyword>
<feature type="region of interest" description="Disordered" evidence="1">
    <location>
        <begin position="28"/>
        <end position="47"/>
    </location>
</feature>
<evidence type="ECO:0000313" key="4">
    <source>
        <dbReference type="Proteomes" id="UP000578819"/>
    </source>
</evidence>
<dbReference type="InterPro" id="IPR021452">
    <property type="entry name" value="DUF3103"/>
</dbReference>
<dbReference type="Pfam" id="PF11301">
    <property type="entry name" value="DUF3103"/>
    <property type="match status" value="1"/>
</dbReference>
<dbReference type="EMBL" id="JACHJW010000001">
    <property type="protein sequence ID" value="MBB4957845.1"/>
    <property type="molecule type" value="Genomic_DNA"/>
</dbReference>
<evidence type="ECO:0000256" key="1">
    <source>
        <dbReference type="SAM" id="MobiDB-lite"/>
    </source>
</evidence>
<feature type="compositionally biased region" description="Low complexity" evidence="1">
    <location>
        <begin position="37"/>
        <end position="47"/>
    </location>
</feature>
<sequence>MYRSRTFRRTTLSLGLAAALATTVATPAYARPGHGQPTTAPTTAAAPTTGQVFSITDRIAREVAGTLANPSARHRIVPAVTRAPLDLATAEPGTSLAAAVQIANREVLTAKGLPSTGSSLLQLRLADPQMRAALDRGATPLVTAVPNDDTSTSVTAYEPTGRAVQLDPVRLPARPVLVVEVDTATALPMGLDLLRDTLTANGIGSAAASAATTSATASATSAGTTATGYWATKVTAIQVADVKEPWIKGNAEIFNLVGGFGLDGKVKVDAVQMPYLDKANQTYYPNQLLVHFNGYKYNLADVVMMEDDGDTNYQALVKALVTALLTIIDGGVYIPLANAILDALPTSWYTDDPDYVDSWYTLSKTSSGRINGAAGNGWMTVAPYFVEAL</sequence>
<gene>
    <name evidence="3" type="ORF">FHR38_001578</name>
</gene>
<organism evidence="3 4">
    <name type="scientific">Micromonospora polyrhachis</name>
    <dbReference type="NCBI Taxonomy" id="1282883"/>
    <lineage>
        <taxon>Bacteria</taxon>
        <taxon>Bacillati</taxon>
        <taxon>Actinomycetota</taxon>
        <taxon>Actinomycetes</taxon>
        <taxon>Micromonosporales</taxon>
        <taxon>Micromonosporaceae</taxon>
        <taxon>Micromonospora</taxon>
    </lineage>
</organism>
<evidence type="ECO:0000256" key="2">
    <source>
        <dbReference type="SAM" id="SignalP"/>
    </source>
</evidence>
<proteinExistence type="predicted"/>
<dbReference type="RefSeq" id="WP_312881947.1">
    <property type="nucleotide sequence ID" value="NZ_JACHJW010000001.1"/>
</dbReference>
<evidence type="ECO:0008006" key="5">
    <source>
        <dbReference type="Google" id="ProtNLM"/>
    </source>
</evidence>
<dbReference type="Proteomes" id="UP000578819">
    <property type="component" value="Unassembled WGS sequence"/>
</dbReference>
<feature type="chain" id="PRO_5031145523" description="DUF3103 family protein" evidence="2">
    <location>
        <begin position="31"/>
        <end position="389"/>
    </location>
</feature>
<keyword evidence="2" id="KW-0732">Signal</keyword>
<protein>
    <recommendedName>
        <fullName evidence="5">DUF3103 family protein</fullName>
    </recommendedName>
</protein>
<reference evidence="3 4" key="1">
    <citation type="submission" date="2020-08" db="EMBL/GenBank/DDBJ databases">
        <title>Sequencing the genomes of 1000 actinobacteria strains.</title>
        <authorList>
            <person name="Klenk H.-P."/>
        </authorList>
    </citation>
    <scope>NUCLEOTIDE SEQUENCE [LARGE SCALE GENOMIC DNA]</scope>
    <source>
        <strain evidence="3 4">DSM 45886</strain>
    </source>
</reference>
<evidence type="ECO:0000313" key="3">
    <source>
        <dbReference type="EMBL" id="MBB4957845.1"/>
    </source>
</evidence>